<evidence type="ECO:0008006" key="12">
    <source>
        <dbReference type="Google" id="ProtNLM"/>
    </source>
</evidence>
<evidence type="ECO:0000256" key="7">
    <source>
        <dbReference type="ARBA" id="ARBA00023316"/>
    </source>
</evidence>
<dbReference type="AlphaFoldDB" id="A0A835IMQ0"/>
<gene>
    <name evidence="10" type="ORF">IFM89_006534</name>
</gene>
<dbReference type="InterPro" id="IPR000743">
    <property type="entry name" value="Glyco_hydro_28"/>
</dbReference>
<dbReference type="OrthoDB" id="187139at2759"/>
<keyword evidence="11" id="KW-1185">Reference proteome</keyword>
<comment type="similarity">
    <text evidence="2 9">Belongs to the glycosyl hydrolase 28 family.</text>
</comment>
<feature type="active site" evidence="8">
    <location>
        <position position="115"/>
    </location>
</feature>
<evidence type="ECO:0000256" key="3">
    <source>
        <dbReference type="ARBA" id="ARBA00022512"/>
    </source>
</evidence>
<dbReference type="GO" id="GO:0071555">
    <property type="term" value="P:cell wall organization"/>
    <property type="evidence" value="ECO:0007669"/>
    <property type="project" value="UniProtKB-KW"/>
</dbReference>
<dbReference type="PROSITE" id="PS00502">
    <property type="entry name" value="POLYGALACTURONASE"/>
    <property type="match status" value="1"/>
</dbReference>
<evidence type="ECO:0000256" key="1">
    <source>
        <dbReference type="ARBA" id="ARBA00004191"/>
    </source>
</evidence>
<evidence type="ECO:0000256" key="5">
    <source>
        <dbReference type="ARBA" id="ARBA00022801"/>
    </source>
</evidence>
<dbReference type="GO" id="GO:0005975">
    <property type="term" value="P:carbohydrate metabolic process"/>
    <property type="evidence" value="ECO:0007669"/>
    <property type="project" value="InterPro"/>
</dbReference>
<dbReference type="PANTHER" id="PTHR31375">
    <property type="match status" value="1"/>
</dbReference>
<accession>A0A835IMQ0</accession>
<dbReference type="Gene3D" id="2.160.20.10">
    <property type="entry name" value="Single-stranded right-handed beta-helix, Pectin lyase-like"/>
    <property type="match status" value="1"/>
</dbReference>
<dbReference type="InterPro" id="IPR011050">
    <property type="entry name" value="Pectin_lyase_fold/virulence"/>
</dbReference>
<sequence>MFASNAKTDSKSAPPYLSAFKEPIWLEFRDLSSINITGPGTGMLDGIWPGRSWEKLPMRVMVVVILEDIAKITLLSQSTKINITSSTIGVGDDCISIGPSSNNISISKITCGLGHGISVGSLGKYPSEQDVNGVYVKNCTLIGIDNGVRVKSWPGSPPSKASNLKFEDIIMTNVKNPIIIDQEYCPGKGCEIKPSQVKISDVLFKNIKGSATTKSKVTLVCKSSMSCENVVLTNIDLKYILNCLMVLKLQVVPT</sequence>
<organism evidence="10 11">
    <name type="scientific">Coptis chinensis</name>
    <dbReference type="NCBI Taxonomy" id="261450"/>
    <lineage>
        <taxon>Eukaryota</taxon>
        <taxon>Viridiplantae</taxon>
        <taxon>Streptophyta</taxon>
        <taxon>Embryophyta</taxon>
        <taxon>Tracheophyta</taxon>
        <taxon>Spermatophyta</taxon>
        <taxon>Magnoliopsida</taxon>
        <taxon>Ranunculales</taxon>
        <taxon>Ranunculaceae</taxon>
        <taxon>Coptidoideae</taxon>
        <taxon>Coptis</taxon>
    </lineage>
</organism>
<dbReference type="InterPro" id="IPR012334">
    <property type="entry name" value="Pectin_lyas_fold"/>
</dbReference>
<comment type="subcellular location">
    <subcellularLocation>
        <location evidence="1">Secreted</location>
        <location evidence="1">Cell wall</location>
    </subcellularLocation>
</comment>
<keyword evidence="6 9" id="KW-0326">Glycosidase</keyword>
<evidence type="ECO:0000256" key="2">
    <source>
        <dbReference type="ARBA" id="ARBA00008834"/>
    </source>
</evidence>
<evidence type="ECO:0000313" key="11">
    <source>
        <dbReference type="Proteomes" id="UP000631114"/>
    </source>
</evidence>
<name>A0A835IMQ0_9MAGN</name>
<reference evidence="10 11" key="1">
    <citation type="submission" date="2020-10" db="EMBL/GenBank/DDBJ databases">
        <title>The Coptis chinensis genome and diversification of protoberbering-type alkaloids.</title>
        <authorList>
            <person name="Wang B."/>
            <person name="Shu S."/>
            <person name="Song C."/>
            <person name="Liu Y."/>
        </authorList>
    </citation>
    <scope>NUCLEOTIDE SEQUENCE [LARGE SCALE GENOMIC DNA]</scope>
    <source>
        <strain evidence="10">HL-2020</strain>
        <tissue evidence="10">Leaf</tissue>
    </source>
</reference>
<dbReference type="EMBL" id="JADFTS010000002">
    <property type="protein sequence ID" value="KAF9619347.1"/>
    <property type="molecule type" value="Genomic_DNA"/>
</dbReference>
<evidence type="ECO:0000256" key="6">
    <source>
        <dbReference type="ARBA" id="ARBA00023295"/>
    </source>
</evidence>
<dbReference type="Pfam" id="PF00295">
    <property type="entry name" value="Glyco_hydro_28"/>
    <property type="match status" value="1"/>
</dbReference>
<evidence type="ECO:0000256" key="4">
    <source>
        <dbReference type="ARBA" id="ARBA00022525"/>
    </source>
</evidence>
<evidence type="ECO:0000313" key="10">
    <source>
        <dbReference type="EMBL" id="KAF9619347.1"/>
    </source>
</evidence>
<dbReference type="GO" id="GO:0004650">
    <property type="term" value="F:polygalacturonase activity"/>
    <property type="evidence" value="ECO:0007669"/>
    <property type="project" value="InterPro"/>
</dbReference>
<evidence type="ECO:0000256" key="8">
    <source>
        <dbReference type="PROSITE-ProRule" id="PRU10052"/>
    </source>
</evidence>
<evidence type="ECO:0000256" key="9">
    <source>
        <dbReference type="RuleBase" id="RU361169"/>
    </source>
</evidence>
<keyword evidence="7" id="KW-0961">Cell wall biogenesis/degradation</keyword>
<protein>
    <recommendedName>
        <fullName evidence="12">Polygalacturonase</fullName>
    </recommendedName>
</protein>
<dbReference type="Proteomes" id="UP000631114">
    <property type="component" value="Unassembled WGS sequence"/>
</dbReference>
<comment type="caution">
    <text evidence="10">The sequence shown here is derived from an EMBL/GenBank/DDBJ whole genome shotgun (WGS) entry which is preliminary data.</text>
</comment>
<keyword evidence="3" id="KW-0134">Cell wall</keyword>
<keyword evidence="5 9" id="KW-0378">Hydrolase</keyword>
<dbReference type="SUPFAM" id="SSF51126">
    <property type="entry name" value="Pectin lyase-like"/>
    <property type="match status" value="1"/>
</dbReference>
<keyword evidence="4" id="KW-0964">Secreted</keyword>
<proteinExistence type="inferred from homology"/>